<keyword evidence="7" id="KW-0472">Membrane</keyword>
<feature type="transmembrane region" description="Helical" evidence="7">
    <location>
        <begin position="457"/>
        <end position="474"/>
    </location>
</feature>
<evidence type="ECO:0000259" key="9">
    <source>
        <dbReference type="PROSITE" id="PS50847"/>
    </source>
</evidence>
<dbReference type="PROSITE" id="PS50847">
    <property type="entry name" value="GRAM_POS_ANCHORING"/>
    <property type="match status" value="1"/>
</dbReference>
<evidence type="ECO:0000313" key="11">
    <source>
        <dbReference type="Proteomes" id="UP001595988"/>
    </source>
</evidence>
<proteinExistence type="predicted"/>
<dbReference type="EMBL" id="JBHSFT010000007">
    <property type="protein sequence ID" value="MFC4661501.1"/>
    <property type="molecule type" value="Genomic_DNA"/>
</dbReference>
<dbReference type="InterPro" id="IPR030832">
    <property type="entry name" value="Acidic_LPXTA"/>
</dbReference>
<keyword evidence="3" id="KW-0964">Secreted</keyword>
<feature type="chain" id="PRO_5047460806" evidence="8">
    <location>
        <begin position="25"/>
        <end position="481"/>
    </location>
</feature>
<evidence type="ECO:0000256" key="1">
    <source>
        <dbReference type="ARBA" id="ARBA00004168"/>
    </source>
</evidence>
<gene>
    <name evidence="10" type="ORF">ACFO3P_04640</name>
</gene>
<name>A0ABV9JV28_9BACI</name>
<evidence type="ECO:0000256" key="3">
    <source>
        <dbReference type="ARBA" id="ARBA00022525"/>
    </source>
</evidence>
<dbReference type="NCBIfam" id="TIGR04383">
    <property type="entry name" value="acidic_w_LPXTA"/>
    <property type="match status" value="2"/>
</dbReference>
<evidence type="ECO:0000256" key="8">
    <source>
        <dbReference type="SAM" id="SignalP"/>
    </source>
</evidence>
<dbReference type="Proteomes" id="UP001595988">
    <property type="component" value="Unassembled WGS sequence"/>
</dbReference>
<keyword evidence="5" id="KW-0572">Peptidoglycan-anchor</keyword>
<dbReference type="InterPro" id="IPR019931">
    <property type="entry name" value="LPXTG_anchor"/>
</dbReference>
<feature type="compositionally biased region" description="Basic and acidic residues" evidence="6">
    <location>
        <begin position="404"/>
        <end position="425"/>
    </location>
</feature>
<comment type="subcellular location">
    <subcellularLocation>
        <location evidence="1">Secreted</location>
        <location evidence="1">Cell wall</location>
        <topology evidence="1">Peptidoglycan-anchor</topology>
    </subcellularLocation>
</comment>
<feature type="domain" description="Gram-positive cocci surface proteins LPxTG" evidence="9">
    <location>
        <begin position="446"/>
        <end position="481"/>
    </location>
</feature>
<dbReference type="RefSeq" id="WP_289584486.1">
    <property type="nucleotide sequence ID" value="NZ_JBHSFT010000007.1"/>
</dbReference>
<keyword evidence="7" id="KW-1133">Transmembrane helix</keyword>
<accession>A0ABV9JV28</accession>
<feature type="signal peptide" evidence="8">
    <location>
        <begin position="1"/>
        <end position="24"/>
    </location>
</feature>
<sequence length="481" mass="54727">MRKSTQIFALFLFLFVVLPGTADAQSNSFQKDLENYLTEISEVRGFTVTKEDIAFSLSLYDFYLEDFDTVTDLKDFLGEVIHQDGNNLKQIYSDYNIDQSTLRATLAEFGETLEDYIFLDDLYMNTDYYLYNLTPREPDFDQKLADYLAEATAIRGFQVTSDHVENALALYGSELNDFKTVDELSDFLGEIIHKDLSNVGPYFEMATEDVLQLISDNGLDIHSYVFLDDLFNDLDGEIIWEEDFFDLSFFMEEFDLTEDELLRLEEHIRSIPDITSDETIARMLNLAERMMAFSDFEKATELTPGQATELLSIFHELIDIFQFHVEFVLVTDEGEEPITLQTLFSLTKLENTDLKANIYNLQGDFLADLIISGEIVDADTIIDTGNAIQKEADKKTEPSVITSPDKEPPATEETSYVKESPKTAEADVDMEAASTVESDRDKKKKLPDTASNYAEKGIWGLAFIAAGGFLLFLARRRKQTV</sequence>
<evidence type="ECO:0000256" key="2">
    <source>
        <dbReference type="ARBA" id="ARBA00022512"/>
    </source>
</evidence>
<keyword evidence="2" id="KW-0134">Cell wall</keyword>
<evidence type="ECO:0000313" key="10">
    <source>
        <dbReference type="EMBL" id="MFC4661501.1"/>
    </source>
</evidence>
<keyword evidence="7" id="KW-0812">Transmembrane</keyword>
<feature type="region of interest" description="Disordered" evidence="6">
    <location>
        <begin position="392"/>
        <end position="447"/>
    </location>
</feature>
<keyword evidence="4 8" id="KW-0732">Signal</keyword>
<evidence type="ECO:0000256" key="5">
    <source>
        <dbReference type="ARBA" id="ARBA00023088"/>
    </source>
</evidence>
<organism evidence="10 11">
    <name type="scientific">Oceanobacillus aidingensis</name>
    <dbReference type="NCBI Taxonomy" id="645964"/>
    <lineage>
        <taxon>Bacteria</taxon>
        <taxon>Bacillati</taxon>
        <taxon>Bacillota</taxon>
        <taxon>Bacilli</taxon>
        <taxon>Bacillales</taxon>
        <taxon>Bacillaceae</taxon>
        <taxon>Oceanobacillus</taxon>
    </lineage>
</organism>
<evidence type="ECO:0000256" key="6">
    <source>
        <dbReference type="SAM" id="MobiDB-lite"/>
    </source>
</evidence>
<evidence type="ECO:0000256" key="4">
    <source>
        <dbReference type="ARBA" id="ARBA00022729"/>
    </source>
</evidence>
<protein>
    <submittedName>
        <fullName evidence="10">Processed acidic surface protein</fullName>
    </submittedName>
</protein>
<comment type="caution">
    <text evidence="10">The sequence shown here is derived from an EMBL/GenBank/DDBJ whole genome shotgun (WGS) entry which is preliminary data.</text>
</comment>
<keyword evidence="11" id="KW-1185">Reference proteome</keyword>
<reference evidence="11" key="1">
    <citation type="journal article" date="2019" name="Int. J. Syst. Evol. Microbiol.">
        <title>The Global Catalogue of Microorganisms (GCM) 10K type strain sequencing project: providing services to taxonomists for standard genome sequencing and annotation.</title>
        <authorList>
            <consortium name="The Broad Institute Genomics Platform"/>
            <consortium name="The Broad Institute Genome Sequencing Center for Infectious Disease"/>
            <person name="Wu L."/>
            <person name="Ma J."/>
        </authorList>
    </citation>
    <scope>NUCLEOTIDE SEQUENCE [LARGE SCALE GENOMIC DNA]</scope>
    <source>
        <strain evidence="11">CCUG 37257</strain>
    </source>
</reference>
<evidence type="ECO:0000256" key="7">
    <source>
        <dbReference type="SAM" id="Phobius"/>
    </source>
</evidence>